<dbReference type="EMBL" id="JBHTAS010000001">
    <property type="protein sequence ID" value="MFC7141199.1"/>
    <property type="molecule type" value="Genomic_DNA"/>
</dbReference>
<dbReference type="InterPro" id="IPR036291">
    <property type="entry name" value="NAD(P)-bd_dom_sf"/>
</dbReference>
<dbReference type="PRINTS" id="PR01333">
    <property type="entry name" value="2POREKCHANEL"/>
</dbReference>
<evidence type="ECO:0000259" key="9">
    <source>
        <dbReference type="PROSITE" id="PS51201"/>
    </source>
</evidence>
<reference evidence="10 11" key="1">
    <citation type="journal article" date="2019" name="Int. J. Syst. Evol. Microbiol.">
        <title>The Global Catalogue of Microorganisms (GCM) 10K type strain sequencing project: providing services to taxonomists for standard genome sequencing and annotation.</title>
        <authorList>
            <consortium name="The Broad Institute Genomics Platform"/>
            <consortium name="The Broad Institute Genome Sequencing Center for Infectious Disease"/>
            <person name="Wu L."/>
            <person name="Ma J."/>
        </authorList>
    </citation>
    <scope>NUCLEOTIDE SEQUENCE [LARGE SCALE GENOMIC DNA]</scope>
    <source>
        <strain evidence="10 11">XZYJT29</strain>
    </source>
</reference>
<evidence type="ECO:0000256" key="7">
    <source>
        <dbReference type="ARBA" id="ARBA00023303"/>
    </source>
</evidence>
<evidence type="ECO:0000256" key="1">
    <source>
        <dbReference type="ARBA" id="ARBA00004651"/>
    </source>
</evidence>
<proteinExistence type="predicted"/>
<keyword evidence="7" id="KW-0407">Ion channel</keyword>
<keyword evidence="5" id="KW-0406">Ion transport</keyword>
<dbReference type="GO" id="GO:0005886">
    <property type="term" value="C:plasma membrane"/>
    <property type="evidence" value="ECO:0007669"/>
    <property type="project" value="UniProtKB-SubCell"/>
</dbReference>
<feature type="transmembrane region" description="Helical" evidence="8">
    <location>
        <begin position="61"/>
        <end position="79"/>
    </location>
</feature>
<dbReference type="Pfam" id="PF07885">
    <property type="entry name" value="Ion_trans_2"/>
    <property type="match status" value="1"/>
</dbReference>
<feature type="transmembrane region" description="Helical" evidence="8">
    <location>
        <begin position="21"/>
        <end position="41"/>
    </location>
</feature>
<keyword evidence="3 8" id="KW-0812">Transmembrane</keyword>
<keyword evidence="6 8" id="KW-0472">Membrane</keyword>
<feature type="transmembrane region" description="Helical" evidence="8">
    <location>
        <begin position="140"/>
        <end position="162"/>
    </location>
</feature>
<dbReference type="GeneID" id="78821508"/>
<feature type="transmembrane region" description="Helical" evidence="8">
    <location>
        <begin position="110"/>
        <end position="128"/>
    </location>
</feature>
<evidence type="ECO:0000256" key="2">
    <source>
        <dbReference type="ARBA" id="ARBA00022448"/>
    </source>
</evidence>
<keyword evidence="11" id="KW-1185">Reference proteome</keyword>
<evidence type="ECO:0000256" key="6">
    <source>
        <dbReference type="ARBA" id="ARBA00023136"/>
    </source>
</evidence>
<dbReference type="SUPFAM" id="SSF81324">
    <property type="entry name" value="Voltage-gated potassium channels"/>
    <property type="match status" value="1"/>
</dbReference>
<evidence type="ECO:0000256" key="4">
    <source>
        <dbReference type="ARBA" id="ARBA00022989"/>
    </source>
</evidence>
<evidence type="ECO:0000256" key="8">
    <source>
        <dbReference type="SAM" id="Phobius"/>
    </source>
</evidence>
<evidence type="ECO:0000313" key="10">
    <source>
        <dbReference type="EMBL" id="MFC7141199.1"/>
    </source>
</evidence>
<organism evidence="10 11">
    <name type="scientific">Halosimplex aquaticum</name>
    <dbReference type="NCBI Taxonomy" id="3026162"/>
    <lineage>
        <taxon>Archaea</taxon>
        <taxon>Methanobacteriati</taxon>
        <taxon>Methanobacteriota</taxon>
        <taxon>Stenosarchaea group</taxon>
        <taxon>Halobacteria</taxon>
        <taxon>Halobacteriales</taxon>
        <taxon>Haloarculaceae</taxon>
        <taxon>Halosimplex</taxon>
    </lineage>
</organism>
<gene>
    <name evidence="10" type="ORF">ACFQMA_15345</name>
</gene>
<dbReference type="AlphaFoldDB" id="A0ABD5Y642"/>
<dbReference type="PANTHER" id="PTHR43833:SF9">
    <property type="entry name" value="POTASSIUM CHANNEL PROTEIN YUGO-RELATED"/>
    <property type="match status" value="1"/>
</dbReference>
<dbReference type="PANTHER" id="PTHR43833">
    <property type="entry name" value="POTASSIUM CHANNEL PROTEIN 2-RELATED-RELATED"/>
    <property type="match status" value="1"/>
</dbReference>
<dbReference type="GO" id="GO:0034220">
    <property type="term" value="P:monoatomic ion transmembrane transport"/>
    <property type="evidence" value="ECO:0007669"/>
    <property type="project" value="UniProtKB-KW"/>
</dbReference>
<dbReference type="PROSITE" id="PS51201">
    <property type="entry name" value="RCK_N"/>
    <property type="match status" value="1"/>
</dbReference>
<name>A0ABD5Y642_9EURY</name>
<evidence type="ECO:0000313" key="11">
    <source>
        <dbReference type="Proteomes" id="UP001596432"/>
    </source>
</evidence>
<evidence type="ECO:0000256" key="5">
    <source>
        <dbReference type="ARBA" id="ARBA00023065"/>
    </source>
</evidence>
<keyword evidence="4 8" id="KW-1133">Transmembrane helix</keyword>
<feature type="transmembrane region" description="Helical" evidence="8">
    <location>
        <begin position="86"/>
        <end position="104"/>
    </location>
</feature>
<dbReference type="Pfam" id="PF02254">
    <property type="entry name" value="TrkA_N"/>
    <property type="match status" value="1"/>
</dbReference>
<evidence type="ECO:0000256" key="3">
    <source>
        <dbReference type="ARBA" id="ARBA00022692"/>
    </source>
</evidence>
<dbReference type="Proteomes" id="UP001596432">
    <property type="component" value="Unassembled WGS sequence"/>
</dbReference>
<dbReference type="InterPro" id="IPR013099">
    <property type="entry name" value="K_chnl_dom"/>
</dbReference>
<accession>A0ABD5Y642</accession>
<comment type="subcellular location">
    <subcellularLocation>
        <location evidence="1">Cell membrane</location>
        <topology evidence="1">Multi-pass membrane protein</topology>
    </subcellularLocation>
</comment>
<dbReference type="InterPro" id="IPR050721">
    <property type="entry name" value="Trk_Ktr_HKT_K-transport"/>
</dbReference>
<dbReference type="InterPro" id="IPR003280">
    <property type="entry name" value="2pore_dom_K_chnl"/>
</dbReference>
<dbReference type="RefSeq" id="WP_274322287.1">
    <property type="nucleotide sequence ID" value="NZ_CP118158.1"/>
</dbReference>
<feature type="transmembrane region" description="Helical" evidence="8">
    <location>
        <begin position="168"/>
        <end position="188"/>
    </location>
</feature>
<keyword evidence="2" id="KW-0813">Transport</keyword>
<dbReference type="SUPFAM" id="SSF51735">
    <property type="entry name" value="NAD(P)-binding Rossmann-fold domains"/>
    <property type="match status" value="1"/>
</dbReference>
<dbReference type="Gene3D" id="1.10.287.70">
    <property type="match status" value="1"/>
</dbReference>
<sequence>MDPRRAIDEPLTVFVGTRAAIWLPTVVAILSFGTGVANISATTVNPLLETYFQIPQEIQRAAGFTGALTGFLMLMSAWGMRRRLRAAWVSTVVLLPVTAVQGLAQSSRYSLPLIVLSLLSLPTVVANYRRFDRSADLSATQLAAISALTGTLVYGTAGAYQLRDEFNGLNTLTDAVYFTIVTASTVGYGDVTPQSQQAKLFGMSVVVLGVASFTVALGSLLGPAIEARLSQALGTMNDSELELLEDHVVVLGYGDLTEPLLEELAAVVDFVVITPDADLAATMRTRDLRVVVGDPSDEEPQKQAGIEHARAIIAATNDDAQDALAILTARQFHPDARIVAGATDRENVEKLRRAGADAVISPAVIGGHLLVESALGDADMEGLAERLLEADGQAETADDD</sequence>
<dbReference type="InterPro" id="IPR003148">
    <property type="entry name" value="RCK_N"/>
</dbReference>
<protein>
    <submittedName>
        <fullName evidence="10">NAD-binding protein</fullName>
    </submittedName>
</protein>
<comment type="caution">
    <text evidence="10">The sequence shown here is derived from an EMBL/GenBank/DDBJ whole genome shotgun (WGS) entry which is preliminary data.</text>
</comment>
<feature type="transmembrane region" description="Helical" evidence="8">
    <location>
        <begin position="200"/>
        <end position="221"/>
    </location>
</feature>
<feature type="domain" description="RCK N-terminal" evidence="9">
    <location>
        <begin position="245"/>
        <end position="360"/>
    </location>
</feature>
<dbReference type="Gene3D" id="3.40.50.720">
    <property type="entry name" value="NAD(P)-binding Rossmann-like Domain"/>
    <property type="match status" value="1"/>
</dbReference>